<name>A0A432ZRG5_9GAMM</name>
<dbReference type="RefSeq" id="WP_126841554.1">
    <property type="nucleotide sequence ID" value="NZ_PIQH01000004.1"/>
</dbReference>
<evidence type="ECO:0000313" key="2">
    <source>
        <dbReference type="Proteomes" id="UP000287996"/>
    </source>
</evidence>
<accession>A0A432ZRG5</accession>
<keyword evidence="2" id="KW-1185">Reference proteome</keyword>
<organism evidence="1 2">
    <name type="scientific">Idiomarina tyrosinivorans</name>
    <dbReference type="NCBI Taxonomy" id="1445662"/>
    <lineage>
        <taxon>Bacteria</taxon>
        <taxon>Pseudomonadati</taxon>
        <taxon>Pseudomonadota</taxon>
        <taxon>Gammaproteobacteria</taxon>
        <taxon>Alteromonadales</taxon>
        <taxon>Idiomarinaceae</taxon>
        <taxon>Idiomarina</taxon>
    </lineage>
</organism>
<sequence>MSEHGQAMTEWLLAMTLLAVVFWLPINGQPILQWLMNLGSQVQSYFSNLLNNLSFLPGVGL</sequence>
<dbReference type="EMBL" id="PIQH01000004">
    <property type="protein sequence ID" value="RUO80497.1"/>
    <property type="molecule type" value="Genomic_DNA"/>
</dbReference>
<proteinExistence type="predicted"/>
<reference evidence="1 2" key="1">
    <citation type="journal article" date="2011" name="Front. Microbiol.">
        <title>Genomic signatures of strain selection and enhancement in Bacillus atrophaeus var. globigii, a historical biowarfare simulant.</title>
        <authorList>
            <person name="Gibbons H.S."/>
            <person name="Broomall S.M."/>
            <person name="McNew L.A."/>
            <person name="Daligault H."/>
            <person name="Chapman C."/>
            <person name="Bruce D."/>
            <person name="Karavis M."/>
            <person name="Krepps M."/>
            <person name="McGregor P.A."/>
            <person name="Hong C."/>
            <person name="Park K.H."/>
            <person name="Akmal A."/>
            <person name="Feldman A."/>
            <person name="Lin J.S."/>
            <person name="Chang W.E."/>
            <person name="Higgs B.W."/>
            <person name="Demirev P."/>
            <person name="Lindquist J."/>
            <person name="Liem A."/>
            <person name="Fochler E."/>
            <person name="Read T.D."/>
            <person name="Tapia R."/>
            <person name="Johnson S."/>
            <person name="Bishop-Lilly K.A."/>
            <person name="Detter C."/>
            <person name="Han C."/>
            <person name="Sozhamannan S."/>
            <person name="Rosenzweig C.N."/>
            <person name="Skowronski E.W."/>
        </authorList>
    </citation>
    <scope>NUCLEOTIDE SEQUENCE [LARGE SCALE GENOMIC DNA]</scope>
    <source>
        <strain evidence="1 2">CC-PW-9</strain>
    </source>
</reference>
<evidence type="ECO:0000313" key="1">
    <source>
        <dbReference type="EMBL" id="RUO80497.1"/>
    </source>
</evidence>
<gene>
    <name evidence="1" type="ORF">CWI84_05420</name>
</gene>
<comment type="caution">
    <text evidence="1">The sequence shown here is derived from an EMBL/GenBank/DDBJ whole genome shotgun (WGS) entry which is preliminary data.</text>
</comment>
<dbReference type="AlphaFoldDB" id="A0A432ZRG5"/>
<dbReference type="Proteomes" id="UP000287996">
    <property type="component" value="Unassembled WGS sequence"/>
</dbReference>
<protein>
    <submittedName>
        <fullName evidence="1">Uncharacterized protein</fullName>
    </submittedName>
</protein>